<dbReference type="EMBL" id="CAHR02000057">
    <property type="protein sequence ID" value="CCG81776.1"/>
    <property type="molecule type" value="Genomic_DNA"/>
</dbReference>
<keyword evidence="1" id="KW-0677">Repeat</keyword>
<dbReference type="Proteomes" id="UP000013776">
    <property type="component" value="Unassembled WGS sequence"/>
</dbReference>
<protein>
    <submittedName>
        <fullName evidence="4">Uncharacterized protein</fullName>
    </submittedName>
</protein>
<sequence length="223" mass="25190">MTIKENLPFEAIAQFVASHENFQNLEPVYQLQFYALYKASHSRAPSYSFPRRLYLSLTSPTEYTKWLTWWVASDTYTGVQAESRYYELAKQIDAFPDDSMLHVMRTASTRGKGSSLLVLQEKQETTTSEMDSLIDACTENDIDFILAYLSNGGDVDIKNEEGSSLLHFAVDSNSLAIVEILLRNRVDTNVEDDQGLSPIESAKLNGEEYDSMVELLQASKLKS</sequence>
<dbReference type="Pfam" id="PF13857">
    <property type="entry name" value="Ank_5"/>
    <property type="match status" value="1"/>
</dbReference>
<dbReference type="SMART" id="SM00248">
    <property type="entry name" value="ANK"/>
    <property type="match status" value="2"/>
</dbReference>
<dbReference type="VEuPathDB" id="FungiDB:TAPDE_001625"/>
<dbReference type="SUPFAM" id="SSF48403">
    <property type="entry name" value="Ankyrin repeat"/>
    <property type="match status" value="1"/>
</dbReference>
<organism evidence="4 5">
    <name type="scientific">Taphrina deformans (strain PYCC 5710 / ATCC 11124 / CBS 356.35 / IMI 108563 / JCM 9778 / NBRC 8474)</name>
    <name type="common">Peach leaf curl fungus</name>
    <name type="synonym">Lalaria deformans</name>
    <dbReference type="NCBI Taxonomy" id="1097556"/>
    <lineage>
        <taxon>Eukaryota</taxon>
        <taxon>Fungi</taxon>
        <taxon>Dikarya</taxon>
        <taxon>Ascomycota</taxon>
        <taxon>Taphrinomycotina</taxon>
        <taxon>Taphrinomycetes</taxon>
        <taxon>Taphrinales</taxon>
        <taxon>Taphrinaceae</taxon>
        <taxon>Taphrina</taxon>
    </lineage>
</organism>
<dbReference type="InterPro" id="IPR036770">
    <property type="entry name" value="Ankyrin_rpt-contain_sf"/>
</dbReference>
<evidence type="ECO:0000256" key="3">
    <source>
        <dbReference type="PROSITE-ProRule" id="PRU00023"/>
    </source>
</evidence>
<dbReference type="STRING" id="1097556.R4XBM3"/>
<dbReference type="AlphaFoldDB" id="R4XBM3"/>
<dbReference type="PANTHER" id="PTHR24126">
    <property type="entry name" value="ANKYRIN REPEAT, PH AND SEC7 DOMAIN CONTAINING PROTEIN SECG-RELATED"/>
    <property type="match status" value="1"/>
</dbReference>
<name>R4XBM3_TAPDE</name>
<feature type="repeat" description="ANK" evidence="3">
    <location>
        <begin position="161"/>
        <end position="193"/>
    </location>
</feature>
<evidence type="ECO:0000256" key="1">
    <source>
        <dbReference type="ARBA" id="ARBA00022737"/>
    </source>
</evidence>
<proteinExistence type="predicted"/>
<dbReference type="Gene3D" id="1.25.40.20">
    <property type="entry name" value="Ankyrin repeat-containing domain"/>
    <property type="match status" value="1"/>
</dbReference>
<dbReference type="PROSITE" id="PS50297">
    <property type="entry name" value="ANK_REP_REGION"/>
    <property type="match status" value="1"/>
</dbReference>
<evidence type="ECO:0000256" key="2">
    <source>
        <dbReference type="ARBA" id="ARBA00023043"/>
    </source>
</evidence>
<dbReference type="OrthoDB" id="539213at2759"/>
<gene>
    <name evidence="4" type="ORF">TAPDE_001625</name>
</gene>
<accession>R4XBM3</accession>
<keyword evidence="2 3" id="KW-0040">ANK repeat</keyword>
<evidence type="ECO:0000313" key="5">
    <source>
        <dbReference type="Proteomes" id="UP000013776"/>
    </source>
</evidence>
<comment type="caution">
    <text evidence="4">The sequence shown here is derived from an EMBL/GenBank/DDBJ whole genome shotgun (WGS) entry which is preliminary data.</text>
</comment>
<evidence type="ECO:0000313" key="4">
    <source>
        <dbReference type="EMBL" id="CCG81776.1"/>
    </source>
</evidence>
<dbReference type="eggNOG" id="KOG0817">
    <property type="taxonomic scope" value="Eukaryota"/>
</dbReference>
<keyword evidence="5" id="KW-1185">Reference proteome</keyword>
<dbReference type="InterPro" id="IPR002110">
    <property type="entry name" value="Ankyrin_rpt"/>
</dbReference>
<reference evidence="4 5" key="1">
    <citation type="journal article" date="2013" name="MBio">
        <title>Genome sequencing of the plant pathogen Taphrina deformans, the causal agent of peach leaf curl.</title>
        <authorList>
            <person name="Cisse O.H."/>
            <person name="Almeida J.M.G.C.F."/>
            <person name="Fonseca A."/>
            <person name="Kumar A.A."/>
            <person name="Salojaervi J."/>
            <person name="Overmyer K."/>
            <person name="Hauser P.M."/>
            <person name="Pagni M."/>
        </authorList>
    </citation>
    <scope>NUCLEOTIDE SEQUENCE [LARGE SCALE GENOMIC DNA]</scope>
    <source>
        <strain evidence="5">PYCC 5710 / ATCC 11124 / CBS 356.35 / IMI 108563 / JCM 9778 / NBRC 8474</strain>
    </source>
</reference>
<dbReference type="PROSITE" id="PS50088">
    <property type="entry name" value="ANK_REPEAT"/>
    <property type="match status" value="1"/>
</dbReference>